<keyword evidence="7" id="KW-1185">Reference proteome</keyword>
<organism evidence="6 7">
    <name type="scientific">Nocardioides mangrovi</name>
    <dbReference type="NCBI Taxonomy" id="2874580"/>
    <lineage>
        <taxon>Bacteria</taxon>
        <taxon>Bacillati</taxon>
        <taxon>Actinomycetota</taxon>
        <taxon>Actinomycetes</taxon>
        <taxon>Propionibacteriales</taxon>
        <taxon>Nocardioidaceae</taxon>
        <taxon>Nocardioides</taxon>
    </lineage>
</organism>
<feature type="domain" description="HTH iclR-type" evidence="4">
    <location>
        <begin position="11"/>
        <end position="72"/>
    </location>
</feature>
<dbReference type="Proteomes" id="UP000780875">
    <property type="component" value="Unassembled WGS sequence"/>
</dbReference>
<dbReference type="SUPFAM" id="SSF46785">
    <property type="entry name" value="Winged helix' DNA-binding domain"/>
    <property type="match status" value="1"/>
</dbReference>
<dbReference type="InterPro" id="IPR050707">
    <property type="entry name" value="HTH_MetabolicPath_Reg"/>
</dbReference>
<protein>
    <submittedName>
        <fullName evidence="6">Helix-turn-helix domain-containing protein</fullName>
    </submittedName>
</protein>
<keyword evidence="3" id="KW-0804">Transcription</keyword>
<dbReference type="SUPFAM" id="SSF55781">
    <property type="entry name" value="GAF domain-like"/>
    <property type="match status" value="1"/>
</dbReference>
<gene>
    <name evidence="6" type="ORF">K8U61_20135</name>
</gene>
<dbReference type="Pfam" id="PF09339">
    <property type="entry name" value="HTH_IclR"/>
    <property type="match status" value="1"/>
</dbReference>
<keyword evidence="1" id="KW-0805">Transcription regulation</keyword>
<dbReference type="InterPro" id="IPR005471">
    <property type="entry name" value="Tscrpt_reg_IclR_N"/>
</dbReference>
<feature type="domain" description="IclR-ED" evidence="5">
    <location>
        <begin position="66"/>
        <end position="229"/>
    </location>
</feature>
<proteinExistence type="predicted"/>
<dbReference type="PANTHER" id="PTHR30136">
    <property type="entry name" value="HELIX-TURN-HELIX TRANSCRIPTIONAL REGULATOR, ICLR FAMILY"/>
    <property type="match status" value="1"/>
</dbReference>
<dbReference type="PANTHER" id="PTHR30136:SF24">
    <property type="entry name" value="HTH-TYPE TRANSCRIPTIONAL REPRESSOR ALLR"/>
    <property type="match status" value="1"/>
</dbReference>
<dbReference type="InterPro" id="IPR014757">
    <property type="entry name" value="Tscrpt_reg_IclR_C"/>
</dbReference>
<sequence length="229" mass="24638">MEDVELDGGMSKTLHSGLRVLELLSAHPDGLTVTEIADGIGVHRTVAHRFVRTLEAHRLVRRDRAKRIRPGAGLVPLAEPVERDLRAVATPLLEELADECGATAHLVSQEDDDHVRALLVVEPRRASVHIAFRPGQLDRIDRGSAGMAILAARPARADERTEVGEARTRGYAVSYGEVIPSIYGISCAVPGRRDSAPISVGVSLFDLADEQRLAGLVGDCADRLARALG</sequence>
<dbReference type="InterPro" id="IPR029016">
    <property type="entry name" value="GAF-like_dom_sf"/>
</dbReference>
<dbReference type="InterPro" id="IPR036388">
    <property type="entry name" value="WH-like_DNA-bd_sf"/>
</dbReference>
<dbReference type="RefSeq" id="WP_224124854.1">
    <property type="nucleotide sequence ID" value="NZ_JAIQZJ010000014.1"/>
</dbReference>
<evidence type="ECO:0000313" key="7">
    <source>
        <dbReference type="Proteomes" id="UP000780875"/>
    </source>
</evidence>
<dbReference type="SMART" id="SM00346">
    <property type="entry name" value="HTH_ICLR"/>
    <property type="match status" value="1"/>
</dbReference>
<name>A0ABS7UHJ1_9ACTN</name>
<dbReference type="PROSITE" id="PS51078">
    <property type="entry name" value="ICLR_ED"/>
    <property type="match status" value="1"/>
</dbReference>
<evidence type="ECO:0000256" key="2">
    <source>
        <dbReference type="ARBA" id="ARBA00023125"/>
    </source>
</evidence>
<evidence type="ECO:0000259" key="5">
    <source>
        <dbReference type="PROSITE" id="PS51078"/>
    </source>
</evidence>
<keyword evidence="2" id="KW-0238">DNA-binding</keyword>
<evidence type="ECO:0000313" key="6">
    <source>
        <dbReference type="EMBL" id="MBZ5740494.1"/>
    </source>
</evidence>
<dbReference type="InterPro" id="IPR036390">
    <property type="entry name" value="WH_DNA-bd_sf"/>
</dbReference>
<evidence type="ECO:0000256" key="1">
    <source>
        <dbReference type="ARBA" id="ARBA00023015"/>
    </source>
</evidence>
<evidence type="ECO:0000256" key="3">
    <source>
        <dbReference type="ARBA" id="ARBA00023163"/>
    </source>
</evidence>
<reference evidence="6 7" key="1">
    <citation type="submission" date="2021-09" db="EMBL/GenBank/DDBJ databases">
        <title>Whole genome sequence of Nocardioides sp. GBK3QG-3.</title>
        <authorList>
            <person name="Tuo L."/>
        </authorList>
    </citation>
    <scope>NUCLEOTIDE SEQUENCE [LARGE SCALE GENOMIC DNA]</scope>
    <source>
        <strain evidence="6 7">GBK3QG-3</strain>
    </source>
</reference>
<evidence type="ECO:0000259" key="4">
    <source>
        <dbReference type="PROSITE" id="PS51077"/>
    </source>
</evidence>
<comment type="caution">
    <text evidence="6">The sequence shown here is derived from an EMBL/GenBank/DDBJ whole genome shotgun (WGS) entry which is preliminary data.</text>
</comment>
<dbReference type="Gene3D" id="3.30.450.40">
    <property type="match status" value="2"/>
</dbReference>
<dbReference type="EMBL" id="JAIQZJ010000014">
    <property type="protein sequence ID" value="MBZ5740494.1"/>
    <property type="molecule type" value="Genomic_DNA"/>
</dbReference>
<dbReference type="PROSITE" id="PS51077">
    <property type="entry name" value="HTH_ICLR"/>
    <property type="match status" value="1"/>
</dbReference>
<accession>A0ABS7UHJ1</accession>
<dbReference type="Gene3D" id="1.10.10.10">
    <property type="entry name" value="Winged helix-like DNA-binding domain superfamily/Winged helix DNA-binding domain"/>
    <property type="match status" value="1"/>
</dbReference>